<keyword evidence="1" id="KW-1133">Transmembrane helix</keyword>
<dbReference type="PIRSF" id="PIRSF018266">
    <property type="entry name" value="FecR"/>
    <property type="match status" value="1"/>
</dbReference>
<feature type="transmembrane region" description="Helical" evidence="1">
    <location>
        <begin position="80"/>
        <end position="101"/>
    </location>
</feature>
<keyword evidence="5" id="KW-1185">Reference proteome</keyword>
<dbReference type="InterPro" id="IPR012373">
    <property type="entry name" value="Ferrdict_sens_TM"/>
</dbReference>
<organism evidence="4 5">
    <name type="scientific">Butyricimonas hominis</name>
    <dbReference type="NCBI Taxonomy" id="2763032"/>
    <lineage>
        <taxon>Bacteria</taxon>
        <taxon>Pseudomonadati</taxon>
        <taxon>Bacteroidota</taxon>
        <taxon>Bacteroidia</taxon>
        <taxon>Bacteroidales</taxon>
        <taxon>Odoribacteraceae</taxon>
        <taxon>Butyricimonas</taxon>
    </lineage>
</organism>
<evidence type="ECO:0000313" key="5">
    <source>
        <dbReference type="Proteomes" id="UP000646484"/>
    </source>
</evidence>
<gene>
    <name evidence="4" type="ORF">H8S64_10335</name>
</gene>
<evidence type="ECO:0000256" key="1">
    <source>
        <dbReference type="SAM" id="Phobius"/>
    </source>
</evidence>
<dbReference type="Gene3D" id="3.55.50.30">
    <property type="match status" value="1"/>
</dbReference>
<accession>A0ABR7D294</accession>
<dbReference type="InterPro" id="IPR006860">
    <property type="entry name" value="FecR"/>
</dbReference>
<dbReference type="EMBL" id="JACOOH010000004">
    <property type="protein sequence ID" value="MBC5621495.1"/>
    <property type="molecule type" value="Genomic_DNA"/>
</dbReference>
<dbReference type="RefSeq" id="WP_186975999.1">
    <property type="nucleotide sequence ID" value="NZ_JACOOH010000004.1"/>
</dbReference>
<keyword evidence="1" id="KW-0812">Transmembrane</keyword>
<evidence type="ECO:0000313" key="4">
    <source>
        <dbReference type="EMBL" id="MBC5621495.1"/>
    </source>
</evidence>
<dbReference type="Pfam" id="PF16344">
    <property type="entry name" value="FecR_C"/>
    <property type="match status" value="1"/>
</dbReference>
<dbReference type="Pfam" id="PF04773">
    <property type="entry name" value="FecR"/>
    <property type="match status" value="1"/>
</dbReference>
<dbReference type="PANTHER" id="PTHR30273:SF2">
    <property type="entry name" value="PROTEIN FECR"/>
    <property type="match status" value="1"/>
</dbReference>
<evidence type="ECO:0000259" key="3">
    <source>
        <dbReference type="Pfam" id="PF16344"/>
    </source>
</evidence>
<sequence>MEIEWEKIKRMALDESSEREKQEVSEWQEGDKERERFCKDAEAFYREGQEVNDPSREEIERAWLAVRQRTRKRRFISRRVMGWIAGAAVVVGVFFGVRLMMDGEPKVSPMVKMTKTEGVRLVLSDGTTHVVKTGENITLKVPGFEVKNNGLKQLEQKQVLESDKKEITYSEVIVPRGAEYQLTLADGTRVILNSESRIRFPDEFQPDERRVYLQGEAYFQVARDENCPFLVEAAAVTVKVLGTEFNVNAYRGDDVSTTLVTGRVSVAAGSDSLILNPGQQCVAGGGALTVREADLVSVLAWKNGEFVFKDVTLEDMMNELSRWYDMEVEYESEHLKTDRYYIYVERSKTLEEVLDKVVLTGKIKYKIHGKKVIVGQQ</sequence>
<proteinExistence type="predicted"/>
<evidence type="ECO:0000259" key="2">
    <source>
        <dbReference type="Pfam" id="PF04773"/>
    </source>
</evidence>
<keyword evidence="1" id="KW-0472">Membrane</keyword>
<feature type="domain" description="FecR protein" evidence="2">
    <location>
        <begin position="174"/>
        <end position="264"/>
    </location>
</feature>
<dbReference type="Proteomes" id="UP000646484">
    <property type="component" value="Unassembled WGS sequence"/>
</dbReference>
<dbReference type="InterPro" id="IPR032508">
    <property type="entry name" value="FecR_C"/>
</dbReference>
<comment type="caution">
    <text evidence="4">The sequence shown here is derived from an EMBL/GenBank/DDBJ whole genome shotgun (WGS) entry which is preliminary data.</text>
</comment>
<dbReference type="PANTHER" id="PTHR30273">
    <property type="entry name" value="PERIPLASMIC SIGNAL SENSOR AND SIGMA FACTOR ACTIVATOR FECR-RELATED"/>
    <property type="match status" value="1"/>
</dbReference>
<feature type="domain" description="Protein FecR C-terminal" evidence="3">
    <location>
        <begin position="305"/>
        <end position="374"/>
    </location>
</feature>
<reference evidence="4 5" key="1">
    <citation type="submission" date="2020-08" db="EMBL/GenBank/DDBJ databases">
        <title>Genome public.</title>
        <authorList>
            <person name="Liu C."/>
            <person name="Sun Q."/>
        </authorList>
    </citation>
    <scope>NUCLEOTIDE SEQUENCE [LARGE SCALE GENOMIC DNA]</scope>
    <source>
        <strain evidence="4 5">NSJ-56</strain>
    </source>
</reference>
<dbReference type="Gene3D" id="2.60.120.1440">
    <property type="match status" value="1"/>
</dbReference>
<protein>
    <submittedName>
        <fullName evidence="4">DUF4974 domain-containing protein</fullName>
    </submittedName>
</protein>
<name>A0ABR7D294_9BACT</name>